<dbReference type="EMBL" id="CP114052">
    <property type="protein sequence ID" value="WAW14039.1"/>
    <property type="molecule type" value="Genomic_DNA"/>
</dbReference>
<evidence type="ECO:0000313" key="1">
    <source>
        <dbReference type="EMBL" id="WAW14039.1"/>
    </source>
</evidence>
<reference evidence="1" key="1">
    <citation type="submission" date="2022-12" db="EMBL/GenBank/DDBJ databases">
        <title>Peptostreptococcus.</title>
        <authorList>
            <person name="Lee S.H."/>
        </authorList>
    </citation>
    <scope>NUCLEOTIDE SEQUENCE</scope>
    <source>
        <strain evidence="1">CBA3647</strain>
    </source>
</reference>
<gene>
    <name evidence="1" type="ORF">O0R46_05385</name>
</gene>
<proteinExistence type="predicted"/>
<organism evidence="1 2">
    <name type="scientific">Peptostreptococcus equinus</name>
    <dbReference type="NCBI Taxonomy" id="3003601"/>
    <lineage>
        <taxon>Bacteria</taxon>
        <taxon>Bacillati</taxon>
        <taxon>Bacillota</taxon>
        <taxon>Clostridia</taxon>
        <taxon>Peptostreptococcales</taxon>
        <taxon>Peptostreptococcaceae</taxon>
        <taxon>Peptostreptococcus</taxon>
    </lineage>
</organism>
<sequence>MAIIDNPYIEKVISTYLRAKNSKITINNECERVLWLNSGSKEKTSTNKEIGKFFDIKYIEIDKIKRNINIKNDLKKLAVNFLFIIPTIKIENPIPI</sequence>
<dbReference type="Proteomes" id="UP001164187">
    <property type="component" value="Chromosome"/>
</dbReference>
<name>A0ABY7JNI2_9FIRM</name>
<accession>A0ABY7JNI2</accession>
<keyword evidence="2" id="KW-1185">Reference proteome</keyword>
<evidence type="ECO:0000313" key="2">
    <source>
        <dbReference type="Proteomes" id="UP001164187"/>
    </source>
</evidence>
<protein>
    <submittedName>
        <fullName evidence="1">Uncharacterized protein</fullName>
    </submittedName>
</protein>